<feature type="transmembrane region" description="Helical" evidence="1">
    <location>
        <begin position="228"/>
        <end position="252"/>
    </location>
</feature>
<evidence type="ECO:0000313" key="2">
    <source>
        <dbReference type="EMBL" id="XAI71224.1"/>
    </source>
</evidence>
<feature type="transmembrane region" description="Helical" evidence="1">
    <location>
        <begin position="120"/>
        <end position="138"/>
    </location>
</feature>
<feature type="transmembrane region" description="Helical" evidence="1">
    <location>
        <begin position="62"/>
        <end position="83"/>
    </location>
</feature>
<dbReference type="PANTHER" id="PTHR30238:SF4">
    <property type="entry name" value="SLL1022 PROTEIN"/>
    <property type="match status" value="1"/>
</dbReference>
<sequence length="347" mass="37794">MMEFFKHFKVSIIFALVVYAALYIATGTSQLLVALSITAVEIAVSFDNAVMNAAKLKEMNRFWKTTFLWLGMLVAVGFMRFYLPLEIVAQLGNVSLGQAYDMAVGNPEQFANILLSSKDIIAGAGGAFLLMAALHFFTDEDKDVHWFKPVEIPFQWLSKATNMGKLEQANGLVALGVAFLFYQLNGSLDFFYSAIAGIALFIAVEFLKNSLSALDDWMKTTRFKVLAGGFGTFIYLEVLDASFSFDGVVAAFAISTNIWAATAGLAVGAMAVRCLTIYMDKTDSLGTYRFLENGAFLAILALATSMFVGVSVHLPHWFIATASITCIGAAFIHSIIVNQAEQKLATA</sequence>
<feature type="transmembrane region" description="Helical" evidence="1">
    <location>
        <begin position="7"/>
        <end position="25"/>
    </location>
</feature>
<name>A0AAU6W536_9VIRU</name>
<reference evidence="2" key="1">
    <citation type="journal article" date="2024" name="J. Gen. Virol.">
        <title>Novel phages of Pseudomonas syringae unveil numerous potential auxiliary metabolic genes.</title>
        <authorList>
            <person name="Feltin C."/>
            <person name="Garneau J.R."/>
            <person name="Morris C.E."/>
            <person name="Berard A."/>
            <person name="Torres-Barcelo C."/>
        </authorList>
    </citation>
    <scope>NUCLEOTIDE SEQUENCE</scope>
</reference>
<keyword evidence="1" id="KW-0812">Transmembrane</keyword>
<feature type="transmembrane region" description="Helical" evidence="1">
    <location>
        <begin position="190"/>
        <end position="207"/>
    </location>
</feature>
<feature type="transmembrane region" description="Helical" evidence="1">
    <location>
        <begin position="166"/>
        <end position="184"/>
    </location>
</feature>
<feature type="transmembrane region" description="Helical" evidence="1">
    <location>
        <begin position="316"/>
        <end position="337"/>
    </location>
</feature>
<dbReference type="Pfam" id="PF04332">
    <property type="entry name" value="DUF475"/>
    <property type="match status" value="1"/>
</dbReference>
<feature type="transmembrane region" description="Helical" evidence="1">
    <location>
        <begin position="258"/>
        <end position="278"/>
    </location>
</feature>
<feature type="transmembrane region" description="Helical" evidence="1">
    <location>
        <begin position="290"/>
        <end position="310"/>
    </location>
</feature>
<evidence type="ECO:0000256" key="1">
    <source>
        <dbReference type="SAM" id="Phobius"/>
    </source>
</evidence>
<protein>
    <recommendedName>
        <fullName evidence="3">DUF475 domain-containing protein</fullName>
    </recommendedName>
</protein>
<dbReference type="PANTHER" id="PTHR30238">
    <property type="entry name" value="MEMBRANE BOUND PREDICTED REDOX MODULATOR"/>
    <property type="match status" value="1"/>
</dbReference>
<dbReference type="EMBL" id="PP179332">
    <property type="protein sequence ID" value="XAI71224.1"/>
    <property type="molecule type" value="Genomic_DNA"/>
</dbReference>
<keyword evidence="1" id="KW-0472">Membrane</keyword>
<evidence type="ECO:0008006" key="3">
    <source>
        <dbReference type="Google" id="ProtNLM"/>
    </source>
</evidence>
<feature type="transmembrane region" description="Helical" evidence="1">
    <location>
        <begin position="31"/>
        <end position="50"/>
    </location>
</feature>
<dbReference type="InterPro" id="IPR007427">
    <property type="entry name" value="DUF475"/>
</dbReference>
<gene>
    <name evidence="2" type="ORF">Cygsa01_00178</name>
</gene>
<keyword evidence="1" id="KW-1133">Transmembrane helix</keyword>
<organism evidence="2">
    <name type="scientific">Pseudomonas phage Cygsa01</name>
    <dbReference type="NCBI Taxonomy" id="3138529"/>
    <lineage>
        <taxon>Viruses</taxon>
    </lineage>
</organism>
<accession>A0AAU6W536</accession>
<proteinExistence type="predicted"/>